<sequence>MKKFTALHISDAKLRRSDFQQEGICALFADIAAYRASGQHIDAIFFSGELVARDAAPDSGGGATPAYVYEQFLRPVLQAAASPGMRFYLVPGGRAPGGIRQDSFGGTGFSFFSTLAEAGAGQRAHYKNIHAVFHGHKQADSAVSLMNALGVLYKSNPGGLCRSEGCFPAYALLEFNAEPEPRWTVALRVYDEQRNDFRATSVYTPNGKETYRMDAEYVFATLLPRINPADGYIDGLLGKPNPGLPADETVPGATAARGFLIELALWLFEADRLALQQSELERFASDYCAVAGMCWSAEVLLDSLYQNGLLLKTDGQVAFQFDYFRTFFLAQRFETSSDLMRYGLAQASGPDADPESATESLPASGLALPGMPYLSRSIPADLIKT</sequence>
<dbReference type="OrthoDB" id="9816081at2"/>
<dbReference type="RefSeq" id="WP_038489488.1">
    <property type="nucleotide sequence ID" value="NZ_BCTH01000061.1"/>
</dbReference>
<evidence type="ECO:0000313" key="2">
    <source>
        <dbReference type="EMBL" id="CDG81759.1"/>
    </source>
</evidence>
<dbReference type="Pfam" id="PF24406">
    <property type="entry name" value="nSTAND_NTPase4"/>
    <property type="match status" value="1"/>
</dbReference>
<proteinExistence type="predicted"/>
<reference evidence="2 3" key="1">
    <citation type="journal article" date="2015" name="Genome Announc.">
        <title>Genome Sequence of Mushroom Soft-Rot Pathogen Janthinobacterium agaricidamnosum.</title>
        <authorList>
            <person name="Graupner K."/>
            <person name="Lackner G."/>
            <person name="Hertweck C."/>
        </authorList>
    </citation>
    <scope>NUCLEOTIDE SEQUENCE [LARGE SCALE GENOMIC DNA]</scope>
    <source>
        <strain evidence="3">NBRC 102515 / DSM 9628</strain>
    </source>
</reference>
<dbReference type="AlphaFoldDB" id="W0UYW6"/>
<dbReference type="EMBL" id="HG322949">
    <property type="protein sequence ID" value="CDG81759.1"/>
    <property type="molecule type" value="Genomic_DNA"/>
</dbReference>
<gene>
    <name evidence="2" type="ORF">GJA_1105</name>
</gene>
<organism evidence="2 3">
    <name type="scientific">Janthinobacterium agaricidamnosum NBRC 102515 = DSM 9628</name>
    <dbReference type="NCBI Taxonomy" id="1349767"/>
    <lineage>
        <taxon>Bacteria</taxon>
        <taxon>Pseudomonadati</taxon>
        <taxon>Pseudomonadota</taxon>
        <taxon>Betaproteobacteria</taxon>
        <taxon>Burkholderiales</taxon>
        <taxon>Oxalobacteraceae</taxon>
        <taxon>Janthinobacterium</taxon>
    </lineage>
</organism>
<dbReference type="Proteomes" id="UP000027604">
    <property type="component" value="Chromosome I"/>
</dbReference>
<dbReference type="STRING" id="1349767.GJA_1105"/>
<evidence type="ECO:0000259" key="1">
    <source>
        <dbReference type="Pfam" id="PF24406"/>
    </source>
</evidence>
<dbReference type="KEGG" id="jag:GJA_1105"/>
<dbReference type="PATRIC" id="fig|1349767.4.peg.2830"/>
<name>W0UYW6_9BURK</name>
<accession>W0UYW6</accession>
<protein>
    <recommendedName>
        <fullName evidence="1">STAND NTPase 4 small alpha/beta domain-containing protein</fullName>
    </recommendedName>
</protein>
<keyword evidence="3" id="KW-1185">Reference proteome</keyword>
<evidence type="ECO:0000313" key="3">
    <source>
        <dbReference type="Proteomes" id="UP000027604"/>
    </source>
</evidence>
<feature type="domain" description="STAND NTPase 4 small alpha/beta" evidence="1">
    <location>
        <begin position="275"/>
        <end position="329"/>
    </location>
</feature>
<dbReference type="InterPro" id="IPR057123">
    <property type="entry name" value="STAND_NTPase4_dom"/>
</dbReference>
<dbReference type="HOGENOM" id="CLU_717236_0_0_4"/>